<name>A0A3G4ZRD6_9VIRU</name>
<evidence type="ECO:0000313" key="2">
    <source>
        <dbReference type="EMBL" id="AYV76551.1"/>
    </source>
</evidence>
<feature type="transmembrane region" description="Helical" evidence="1">
    <location>
        <begin position="125"/>
        <end position="147"/>
    </location>
</feature>
<gene>
    <name evidence="2" type="ORF">Terrestrivirus8_44</name>
</gene>
<protein>
    <submittedName>
        <fullName evidence="2">Uncharacterized protein</fullName>
    </submittedName>
</protein>
<keyword evidence="1" id="KW-0812">Transmembrane</keyword>
<keyword evidence="1" id="KW-1133">Transmembrane helix</keyword>
<dbReference type="EMBL" id="MK071986">
    <property type="protein sequence ID" value="AYV76551.1"/>
    <property type="molecule type" value="Genomic_DNA"/>
</dbReference>
<organism evidence="2">
    <name type="scientific">Terrestrivirus sp</name>
    <dbReference type="NCBI Taxonomy" id="2487775"/>
    <lineage>
        <taxon>Viruses</taxon>
        <taxon>Varidnaviria</taxon>
        <taxon>Bamfordvirae</taxon>
        <taxon>Nucleocytoviricota</taxon>
        <taxon>Megaviricetes</taxon>
        <taxon>Imitervirales</taxon>
        <taxon>Mimiviridae</taxon>
        <taxon>Klosneuvirinae</taxon>
    </lineage>
</organism>
<keyword evidence="1" id="KW-0472">Membrane</keyword>
<reference evidence="2" key="1">
    <citation type="submission" date="2018-10" db="EMBL/GenBank/DDBJ databases">
        <title>Hidden diversity of soil giant viruses.</title>
        <authorList>
            <person name="Schulz F."/>
            <person name="Alteio L."/>
            <person name="Goudeau D."/>
            <person name="Ryan E.M."/>
            <person name="Malmstrom R.R."/>
            <person name="Blanchard J."/>
            <person name="Woyke T."/>
        </authorList>
    </citation>
    <scope>NUCLEOTIDE SEQUENCE</scope>
    <source>
        <strain evidence="2">TEV1</strain>
    </source>
</reference>
<feature type="transmembrane region" description="Helical" evidence="1">
    <location>
        <begin position="7"/>
        <end position="27"/>
    </location>
</feature>
<accession>A0A3G4ZRD6</accession>
<proteinExistence type="predicted"/>
<dbReference type="PROSITE" id="PS51257">
    <property type="entry name" value="PROKAR_LIPOPROTEIN"/>
    <property type="match status" value="1"/>
</dbReference>
<evidence type="ECO:0000256" key="1">
    <source>
        <dbReference type="SAM" id="Phobius"/>
    </source>
</evidence>
<sequence>MLRCLGASIFICFAVGACVFVGGYYPAYSVLTGKTYHSDDCNYSSGCYFAGNSGWNCNGYLISSFGLGSYNYIYNGPSIPSTVPCYVNRCSPVFSQYDFYMPDCTYVQNTFYFLFTDYELNTSKFVITGSVFFGLGLLLTVIFWLVANKK</sequence>